<dbReference type="RefSeq" id="XP_033681657.1">
    <property type="nucleotide sequence ID" value="XM_033835702.1"/>
</dbReference>
<evidence type="ECO:0000313" key="2">
    <source>
        <dbReference type="Proteomes" id="UP000800094"/>
    </source>
</evidence>
<protein>
    <submittedName>
        <fullName evidence="1">Uncharacterized protein</fullName>
    </submittedName>
</protein>
<sequence length="133" mass="14917">MPSTHPALIKLLPCAPIQPASRCFGSSIIPQIPSSKPPSNPTPIHEPAPFNLFAQIRASSRPVRYTIYTGFALLATAETTFWVNVIYAKYFASEEEQEKADQLLERVQLAVKGYRATWMKNYGDYWGANLWGL</sequence>
<dbReference type="EMBL" id="ML987198">
    <property type="protein sequence ID" value="KAF2246653.1"/>
    <property type="molecule type" value="Genomic_DNA"/>
</dbReference>
<accession>A0A6A6IAY2</accession>
<name>A0A6A6IAY2_9PLEO</name>
<evidence type="ECO:0000313" key="1">
    <source>
        <dbReference type="EMBL" id="KAF2246653.1"/>
    </source>
</evidence>
<dbReference type="AlphaFoldDB" id="A0A6A6IAY2"/>
<reference evidence="1" key="1">
    <citation type="journal article" date="2020" name="Stud. Mycol.">
        <title>101 Dothideomycetes genomes: a test case for predicting lifestyles and emergence of pathogens.</title>
        <authorList>
            <person name="Haridas S."/>
            <person name="Albert R."/>
            <person name="Binder M."/>
            <person name="Bloem J."/>
            <person name="Labutti K."/>
            <person name="Salamov A."/>
            <person name="Andreopoulos B."/>
            <person name="Baker S."/>
            <person name="Barry K."/>
            <person name="Bills G."/>
            <person name="Bluhm B."/>
            <person name="Cannon C."/>
            <person name="Castanera R."/>
            <person name="Culley D."/>
            <person name="Daum C."/>
            <person name="Ezra D."/>
            <person name="Gonzalez J."/>
            <person name="Henrissat B."/>
            <person name="Kuo A."/>
            <person name="Liang C."/>
            <person name="Lipzen A."/>
            <person name="Lutzoni F."/>
            <person name="Magnuson J."/>
            <person name="Mondo S."/>
            <person name="Nolan M."/>
            <person name="Ohm R."/>
            <person name="Pangilinan J."/>
            <person name="Park H.-J."/>
            <person name="Ramirez L."/>
            <person name="Alfaro M."/>
            <person name="Sun H."/>
            <person name="Tritt A."/>
            <person name="Yoshinaga Y."/>
            <person name="Zwiers L.-H."/>
            <person name="Turgeon B."/>
            <person name="Goodwin S."/>
            <person name="Spatafora J."/>
            <person name="Crous P."/>
            <person name="Grigoriev I."/>
        </authorList>
    </citation>
    <scope>NUCLEOTIDE SEQUENCE</scope>
    <source>
        <strain evidence="1">CBS 122368</strain>
    </source>
</reference>
<dbReference type="OrthoDB" id="3797897at2759"/>
<dbReference type="GeneID" id="54589032"/>
<keyword evidence="2" id="KW-1185">Reference proteome</keyword>
<proteinExistence type="predicted"/>
<organism evidence="1 2">
    <name type="scientific">Trematosphaeria pertusa</name>
    <dbReference type="NCBI Taxonomy" id="390896"/>
    <lineage>
        <taxon>Eukaryota</taxon>
        <taxon>Fungi</taxon>
        <taxon>Dikarya</taxon>
        <taxon>Ascomycota</taxon>
        <taxon>Pezizomycotina</taxon>
        <taxon>Dothideomycetes</taxon>
        <taxon>Pleosporomycetidae</taxon>
        <taxon>Pleosporales</taxon>
        <taxon>Massarineae</taxon>
        <taxon>Trematosphaeriaceae</taxon>
        <taxon>Trematosphaeria</taxon>
    </lineage>
</organism>
<gene>
    <name evidence="1" type="ORF">BU26DRAFT_606868</name>
</gene>
<dbReference type="Proteomes" id="UP000800094">
    <property type="component" value="Unassembled WGS sequence"/>
</dbReference>